<dbReference type="InterPro" id="IPR020562">
    <property type="entry name" value="PRibGlycinamide_synth_N"/>
</dbReference>
<dbReference type="SUPFAM" id="SSF52440">
    <property type="entry name" value="PreATP-grasp domain"/>
    <property type="match status" value="1"/>
</dbReference>
<protein>
    <recommendedName>
        <fullName evidence="1">Phosphoribosylglycinamide synthetase N-terminal domain-containing protein</fullName>
    </recommendedName>
</protein>
<gene>
    <name evidence="2" type="ORF">DY000_02012784</name>
</gene>
<evidence type="ECO:0000313" key="2">
    <source>
        <dbReference type="EMBL" id="KAF3566498.1"/>
    </source>
</evidence>
<dbReference type="Gene3D" id="3.40.50.20">
    <property type="match status" value="1"/>
</dbReference>
<organism evidence="2 3">
    <name type="scientific">Brassica cretica</name>
    <name type="common">Mustard</name>
    <dbReference type="NCBI Taxonomy" id="69181"/>
    <lineage>
        <taxon>Eukaryota</taxon>
        <taxon>Viridiplantae</taxon>
        <taxon>Streptophyta</taxon>
        <taxon>Embryophyta</taxon>
        <taxon>Tracheophyta</taxon>
        <taxon>Spermatophyta</taxon>
        <taxon>Magnoliopsida</taxon>
        <taxon>eudicotyledons</taxon>
        <taxon>Gunneridae</taxon>
        <taxon>Pentapetalae</taxon>
        <taxon>rosids</taxon>
        <taxon>malvids</taxon>
        <taxon>Brassicales</taxon>
        <taxon>Brassicaceae</taxon>
        <taxon>Brassiceae</taxon>
        <taxon>Brassica</taxon>
    </lineage>
</organism>
<reference evidence="2 3" key="1">
    <citation type="journal article" date="2020" name="BMC Genomics">
        <title>Intraspecific diversification of the crop wild relative Brassica cretica Lam. using demographic model selection.</title>
        <authorList>
            <person name="Kioukis A."/>
            <person name="Michalopoulou V.A."/>
            <person name="Briers L."/>
            <person name="Pirintsos S."/>
            <person name="Studholme D.J."/>
            <person name="Pavlidis P."/>
            <person name="Sarris P.F."/>
        </authorList>
    </citation>
    <scope>NUCLEOTIDE SEQUENCE [LARGE SCALE GENOMIC DNA]</scope>
    <source>
        <strain evidence="3">cv. PFS-1207/04</strain>
    </source>
</reference>
<dbReference type="InterPro" id="IPR016185">
    <property type="entry name" value="PreATP-grasp_dom_sf"/>
</dbReference>
<dbReference type="PANTHER" id="PTHR43472">
    <property type="entry name" value="PHOSPHORIBOSYLAMINE--GLYCINE LIGASE"/>
    <property type="match status" value="1"/>
</dbReference>
<dbReference type="Proteomes" id="UP000266723">
    <property type="component" value="Unassembled WGS sequence"/>
</dbReference>
<dbReference type="PANTHER" id="PTHR43472:SF1">
    <property type="entry name" value="PHOSPHORIBOSYLAMINE--GLYCINE LIGASE, CHLOROPLASTIC"/>
    <property type="match status" value="1"/>
</dbReference>
<accession>A0ABQ7D269</accession>
<proteinExistence type="predicted"/>
<evidence type="ECO:0000313" key="3">
    <source>
        <dbReference type="Proteomes" id="UP000266723"/>
    </source>
</evidence>
<dbReference type="InterPro" id="IPR000115">
    <property type="entry name" value="PRibGlycinamide_synth"/>
</dbReference>
<sequence>MKNKRRECSVKPLLSESGLSQTLSKTATLTVSVSLFISVANLCSNFPACRCVHLISTLHLLLSISSPTTTTPPKPSLSSLRFFTSTSPSSSDAPLSFSTTNHALSSPFPSNHIQSRQLWLRCVTSESEPSISVAPGGNGGAEERVIVIVVGTGGREHALCHALKRSPSCNSVLCAPENPCITSSGDATCVPDLDVSDSSAVISFCRKQNVGLVVVGPEVPLDFDRVTEMRFYNQLDFERI</sequence>
<feature type="domain" description="Phosphoribosylglycinamide synthetase N-terminal" evidence="1">
    <location>
        <begin position="147"/>
        <end position="221"/>
    </location>
</feature>
<comment type="caution">
    <text evidence="2">The sequence shown here is derived from an EMBL/GenBank/DDBJ whole genome shotgun (WGS) entry which is preliminary data.</text>
</comment>
<keyword evidence="3" id="KW-1185">Reference proteome</keyword>
<evidence type="ECO:0000259" key="1">
    <source>
        <dbReference type="Pfam" id="PF02844"/>
    </source>
</evidence>
<dbReference type="Pfam" id="PF02844">
    <property type="entry name" value="GARS_N"/>
    <property type="match status" value="1"/>
</dbReference>
<dbReference type="EMBL" id="QGKV02000759">
    <property type="protein sequence ID" value="KAF3566498.1"/>
    <property type="molecule type" value="Genomic_DNA"/>
</dbReference>
<name>A0ABQ7D269_BRACR</name>